<dbReference type="PRINTS" id="PR00834">
    <property type="entry name" value="PROTEASES2C"/>
</dbReference>
<evidence type="ECO:0000259" key="3">
    <source>
        <dbReference type="PROSITE" id="PS50106"/>
    </source>
</evidence>
<dbReference type="AlphaFoldDB" id="A0A7C3ZWB6"/>
<dbReference type="InterPro" id="IPR009003">
    <property type="entry name" value="Peptidase_S1_PA"/>
</dbReference>
<dbReference type="SMART" id="SM00228">
    <property type="entry name" value="PDZ"/>
    <property type="match status" value="1"/>
</dbReference>
<reference evidence="4" key="1">
    <citation type="journal article" date="2020" name="mSystems">
        <title>Genome- and Community-Level Interaction Insights into Carbon Utilization and Element Cycling Functions of Hydrothermarchaeota in Hydrothermal Sediment.</title>
        <authorList>
            <person name="Zhou Z."/>
            <person name="Liu Y."/>
            <person name="Xu W."/>
            <person name="Pan J."/>
            <person name="Luo Z.H."/>
            <person name="Li M."/>
        </authorList>
    </citation>
    <scope>NUCLEOTIDE SEQUENCE [LARGE SCALE GENOMIC DNA]</scope>
    <source>
        <strain evidence="4">SpSt-374</strain>
    </source>
</reference>
<comment type="caution">
    <text evidence="4">The sequence shown here is derived from an EMBL/GenBank/DDBJ whole genome shotgun (WGS) entry which is preliminary data.</text>
</comment>
<dbReference type="Pfam" id="PF13180">
    <property type="entry name" value="PDZ_2"/>
    <property type="match status" value="1"/>
</dbReference>
<dbReference type="PANTHER" id="PTHR43343:SF3">
    <property type="entry name" value="PROTEASE DO-LIKE 8, CHLOROPLASTIC"/>
    <property type="match status" value="1"/>
</dbReference>
<dbReference type="InterPro" id="IPR036034">
    <property type="entry name" value="PDZ_sf"/>
</dbReference>
<evidence type="ECO:0000256" key="1">
    <source>
        <dbReference type="ARBA" id="ARBA00022670"/>
    </source>
</evidence>
<dbReference type="SUPFAM" id="SSF50156">
    <property type="entry name" value="PDZ domain-like"/>
    <property type="match status" value="1"/>
</dbReference>
<proteinExistence type="predicted"/>
<dbReference type="InterPro" id="IPR051201">
    <property type="entry name" value="Chloro_Bact_Ser_Proteases"/>
</dbReference>
<dbReference type="GO" id="GO:0004252">
    <property type="term" value="F:serine-type endopeptidase activity"/>
    <property type="evidence" value="ECO:0007669"/>
    <property type="project" value="InterPro"/>
</dbReference>
<gene>
    <name evidence="4" type="ORF">ENR15_10465</name>
</gene>
<dbReference type="SUPFAM" id="SSF50494">
    <property type="entry name" value="Trypsin-like serine proteases"/>
    <property type="match status" value="1"/>
</dbReference>
<sequence length="321" mass="34054">MVVTHRLVPPLRAKHSETNFAILRPYSDELANIAETVRRATVQVLTTEGGTGSGIIWPTPDNQESSIIITNAHVASRWQAKVELADGRILPAKRIGYDQERDLAALQVNATHLPTATIGDSDAVKVGELVVAVGNPHGVKGAFTLGIIHSLPHPQTLPAPFAEKDWLMADLTLAPGNSGGPMADIQGRVIGINTAITGGFALAVPGNQVERFLLEATGKPYLGVTLRPLRVVLPTEIVLGLAVLEVASDSLAAAVGLRRGDVLLGICGQHFHTTEDLLAVLRHAQPGEELPLEYLRDGSLKTAVVVVGGSVYQDKVIPVLK</sequence>
<protein>
    <submittedName>
        <fullName evidence="4">PDZ domain-containing protein</fullName>
    </submittedName>
</protein>
<dbReference type="EMBL" id="DSPX01000102">
    <property type="protein sequence ID" value="HGG01048.1"/>
    <property type="molecule type" value="Genomic_DNA"/>
</dbReference>
<dbReference type="Gene3D" id="2.30.42.10">
    <property type="match status" value="1"/>
</dbReference>
<feature type="domain" description="PDZ" evidence="3">
    <location>
        <begin position="211"/>
        <end position="296"/>
    </location>
</feature>
<dbReference type="GO" id="GO:0006508">
    <property type="term" value="P:proteolysis"/>
    <property type="evidence" value="ECO:0007669"/>
    <property type="project" value="UniProtKB-KW"/>
</dbReference>
<dbReference type="PROSITE" id="PS50106">
    <property type="entry name" value="PDZ"/>
    <property type="match status" value="1"/>
</dbReference>
<dbReference type="Pfam" id="PF13365">
    <property type="entry name" value="Trypsin_2"/>
    <property type="match status" value="1"/>
</dbReference>
<evidence type="ECO:0000313" key="4">
    <source>
        <dbReference type="EMBL" id="HGG01048.1"/>
    </source>
</evidence>
<name>A0A7C3ZWB6_9CYAN</name>
<dbReference type="InterPro" id="IPR001478">
    <property type="entry name" value="PDZ"/>
</dbReference>
<organism evidence="4">
    <name type="scientific">Planktothricoides sp. SpSt-374</name>
    <dbReference type="NCBI Taxonomy" id="2282167"/>
    <lineage>
        <taxon>Bacteria</taxon>
        <taxon>Bacillati</taxon>
        <taxon>Cyanobacteriota</taxon>
        <taxon>Cyanophyceae</taxon>
        <taxon>Oscillatoriophycideae</taxon>
        <taxon>Oscillatoriales</taxon>
        <taxon>Oscillatoriaceae</taxon>
        <taxon>Planktothricoides</taxon>
    </lineage>
</organism>
<accession>A0A7C3ZWB6</accession>
<dbReference type="InterPro" id="IPR001940">
    <property type="entry name" value="Peptidase_S1C"/>
</dbReference>
<keyword evidence="2" id="KW-0378">Hydrolase</keyword>
<dbReference type="PANTHER" id="PTHR43343">
    <property type="entry name" value="PEPTIDASE S12"/>
    <property type="match status" value="1"/>
</dbReference>
<keyword evidence="1" id="KW-0645">Protease</keyword>
<dbReference type="Gene3D" id="2.40.10.120">
    <property type="match status" value="1"/>
</dbReference>
<evidence type="ECO:0000256" key="2">
    <source>
        <dbReference type="ARBA" id="ARBA00022801"/>
    </source>
</evidence>